<accession>M8BWC6</accession>
<dbReference type="AlphaFoldDB" id="M8BWC6"/>
<evidence type="ECO:0000313" key="1">
    <source>
        <dbReference type="EnsemblPlants" id="EMT11119"/>
    </source>
</evidence>
<dbReference type="EnsemblPlants" id="EMT11119">
    <property type="protein sequence ID" value="EMT11119"/>
    <property type="gene ID" value="F775_23933"/>
</dbReference>
<sequence>MAASKAWLWVVPPGPQRKCSAHRCRYLQGNIKFQFFYSIWPLSSASAVSGKSLVSSACRSRRTPATRRSNIYGHQLDVADPAGCTWYTLMRINYTDSVDGDPQTYGVPEVSLLLTAELRQSNNSTYEHMFARKFAPDCLGPLMVIADIVIFKD</sequence>
<name>M8BWC6_AEGTA</name>
<organism evidence="1">
    <name type="scientific">Aegilops tauschii</name>
    <name type="common">Tausch's goatgrass</name>
    <name type="synonym">Aegilops squarrosa</name>
    <dbReference type="NCBI Taxonomy" id="37682"/>
    <lineage>
        <taxon>Eukaryota</taxon>
        <taxon>Viridiplantae</taxon>
        <taxon>Streptophyta</taxon>
        <taxon>Embryophyta</taxon>
        <taxon>Tracheophyta</taxon>
        <taxon>Spermatophyta</taxon>
        <taxon>Magnoliopsida</taxon>
        <taxon>Liliopsida</taxon>
        <taxon>Poales</taxon>
        <taxon>Poaceae</taxon>
        <taxon>BOP clade</taxon>
        <taxon>Pooideae</taxon>
        <taxon>Triticodae</taxon>
        <taxon>Triticeae</taxon>
        <taxon>Triticinae</taxon>
        <taxon>Aegilops</taxon>
    </lineage>
</organism>
<proteinExistence type="predicted"/>
<reference evidence="1" key="1">
    <citation type="submission" date="2015-06" db="UniProtKB">
        <authorList>
            <consortium name="EnsemblPlants"/>
        </authorList>
    </citation>
    <scope>IDENTIFICATION</scope>
</reference>
<protein>
    <submittedName>
        <fullName evidence="1">Uncharacterized protein</fullName>
    </submittedName>
</protein>